<feature type="region of interest" description="Disordered" evidence="1">
    <location>
        <begin position="662"/>
        <end position="694"/>
    </location>
</feature>
<dbReference type="Proteomes" id="UP001159363">
    <property type="component" value="Chromosome 2"/>
</dbReference>
<gene>
    <name evidence="2" type="ORF">PR048_006780</name>
</gene>
<organism evidence="2 3">
    <name type="scientific">Dryococelus australis</name>
    <dbReference type="NCBI Taxonomy" id="614101"/>
    <lineage>
        <taxon>Eukaryota</taxon>
        <taxon>Metazoa</taxon>
        <taxon>Ecdysozoa</taxon>
        <taxon>Arthropoda</taxon>
        <taxon>Hexapoda</taxon>
        <taxon>Insecta</taxon>
        <taxon>Pterygota</taxon>
        <taxon>Neoptera</taxon>
        <taxon>Polyneoptera</taxon>
        <taxon>Phasmatodea</taxon>
        <taxon>Verophasmatodea</taxon>
        <taxon>Anareolatae</taxon>
        <taxon>Phasmatidae</taxon>
        <taxon>Eurycanthinae</taxon>
        <taxon>Dryococelus</taxon>
    </lineage>
</organism>
<reference evidence="2 3" key="1">
    <citation type="submission" date="2023-02" db="EMBL/GenBank/DDBJ databases">
        <title>LHISI_Scaffold_Assembly.</title>
        <authorList>
            <person name="Stuart O.P."/>
            <person name="Cleave R."/>
            <person name="Magrath M.J.L."/>
            <person name="Mikheyev A.S."/>
        </authorList>
    </citation>
    <scope>NUCLEOTIDE SEQUENCE [LARGE SCALE GENOMIC DNA]</scope>
    <source>
        <strain evidence="2">Daus_M_001</strain>
        <tissue evidence="2">Leg muscle</tissue>
    </source>
</reference>
<evidence type="ECO:0000313" key="3">
    <source>
        <dbReference type="Proteomes" id="UP001159363"/>
    </source>
</evidence>
<keyword evidence="3" id="KW-1185">Reference proteome</keyword>
<protein>
    <submittedName>
        <fullName evidence="2">Uncharacterized protein</fullName>
    </submittedName>
</protein>
<feature type="compositionally biased region" description="Polar residues" evidence="1">
    <location>
        <begin position="671"/>
        <end position="690"/>
    </location>
</feature>
<feature type="compositionally biased region" description="Polar residues" evidence="1">
    <location>
        <begin position="280"/>
        <end position="293"/>
    </location>
</feature>
<evidence type="ECO:0000256" key="1">
    <source>
        <dbReference type="SAM" id="MobiDB-lite"/>
    </source>
</evidence>
<feature type="compositionally biased region" description="Basic residues" evidence="1">
    <location>
        <begin position="750"/>
        <end position="761"/>
    </location>
</feature>
<name>A0ABQ9IBX1_9NEOP</name>
<feature type="region of interest" description="Disordered" evidence="1">
    <location>
        <begin position="747"/>
        <end position="768"/>
    </location>
</feature>
<dbReference type="EMBL" id="JARBHB010000002">
    <property type="protein sequence ID" value="KAJ8894170.1"/>
    <property type="molecule type" value="Genomic_DNA"/>
</dbReference>
<feature type="region of interest" description="Disordered" evidence="1">
    <location>
        <begin position="243"/>
        <end position="293"/>
    </location>
</feature>
<evidence type="ECO:0000313" key="2">
    <source>
        <dbReference type="EMBL" id="KAJ8894170.1"/>
    </source>
</evidence>
<comment type="caution">
    <text evidence="2">The sequence shown here is derived from an EMBL/GenBank/DDBJ whole genome shotgun (WGS) entry which is preliminary data.</text>
</comment>
<proteinExistence type="predicted"/>
<sequence>MTGWLASSGQVDVQGRGNQAKFSLAAAAPRRPYLQTSSPAAPILADQQARPADVRRGVRQTHPRRSEAAVAKRFVLLASHQGKPGSIPGRVTPEISQVVISPDDAAVRWSFSGISRFPPPPLHSGAAPFSLHFTFSSVLMTSLLRDAQLFQLNSTCTFFGKTSFVTPARRKQVVELAWLFSWPSSVLIASLDVSISLDAAVGRREFMFQTDGRSPSAHSRVLTSNLYSRPLLLLPSHGRMVARTSGPETEFRPSKASESGCRRRPLRSNGQSRADDTRSTDQPFSSSNARLSQPGTNNFMLQILITFLSSFRRARFQHQLANEAYLPCDPAILFVIRGDAYVMNLVAVWYEVCIFSLQPATLGNTAGTPFFRLARLEARVLPVVVLLTLRRPLCCSTRCCFEGPLDVRHRIGVVTITAPLVQGYKNVPAVSSGIVTIAGPMPCRKMSSQSLCLESPTSEDPLSDRQEASSRLLSHRSSRPGSTEATDTPDQHHCRAHLGLNDTTRPAMLKALLKTIKTWLDVTLIAGKVAECVPPPKSYHLRISGNVNTTAPGQSKEQRGYSTHSKNVEALELARANRILTLQLPAHTTHRLQPLDRSFFKPLETYYTQSYQVTQLVAEAYSRAATIQNAINGYRGCGIWPVDHNIFNDSDFLAAANLEENECHSDENETDTPSCRPTENISDPTRSEIISPNDRPTHQEMISKLNVSIEAIYLIPTCPKHVSTPARWGAQRVVLLISSPYKRDLMAAKDRRRKTTSKRGPPRGDEDMSINSVIASTRKALNWRAVLPTIHTSQEGCELFCPNRDSSTTGILSTAPRFAAPAGTDQGPGFPRIRPREQTPSGPHTAYRLVRQVTQRSNGPAHEPEGPPAPSLSVLLYFVLFIFSPRPPFCSNLSIVQDIEVPILDTQAFVSRRTREWSSAPTGAPPPPFLIFHTEPCTDINQHIITNRIFPSFRFSSPQFLPLFFHPQIVKVQFVEASVSETASVLCVSRETVLMLIMAYTDRGNASSPNNNSGRKPIVSDRDRQTLKNICHKGHMAVGTAGFLGRPSRPTSHGERRLPPLSIALKSASYNATWPDSLAGIEDSCLPGFGNTRPTRRRIKVSSYRSDQCTKTPENVGPANIWISLDNDNKIQADSASNAQREPITTHYINPHMEGRGQLLDEVWRRLASGRRGQSVTPVEFLL</sequence>
<accession>A0ABQ9IBX1</accession>
<feature type="region of interest" description="Disordered" evidence="1">
    <location>
        <begin position="818"/>
        <end position="844"/>
    </location>
</feature>
<feature type="region of interest" description="Disordered" evidence="1">
    <location>
        <begin position="454"/>
        <end position="499"/>
    </location>
</feature>